<keyword evidence="3" id="KW-0378">Hydrolase</keyword>
<comment type="similarity">
    <text evidence="5">Belongs to the Prp family.</text>
</comment>
<keyword evidence="1" id="KW-0690">Ribosome biogenesis</keyword>
<evidence type="ECO:0000313" key="8">
    <source>
        <dbReference type="Proteomes" id="UP000184080"/>
    </source>
</evidence>
<proteinExistence type="inferred from homology"/>
<gene>
    <name evidence="7" type="ORF">SAMN05444401_0754</name>
</gene>
<keyword evidence="2" id="KW-0645">Protease</keyword>
<dbReference type="PANTHER" id="PTHR39178:SF1">
    <property type="entry name" value="RIBOSOMAL-PROCESSING CYSTEINE PROTEASE PRP"/>
    <property type="match status" value="1"/>
</dbReference>
<dbReference type="GO" id="GO:0042254">
    <property type="term" value="P:ribosome biogenesis"/>
    <property type="evidence" value="ECO:0007669"/>
    <property type="project" value="UniProtKB-KW"/>
</dbReference>
<dbReference type="SUPFAM" id="SSF118010">
    <property type="entry name" value="TM1457-like"/>
    <property type="match status" value="1"/>
</dbReference>
<reference evidence="7 8" key="1">
    <citation type="submission" date="2016-11" db="EMBL/GenBank/DDBJ databases">
        <authorList>
            <person name="Jaros S."/>
            <person name="Januszkiewicz K."/>
            <person name="Wedrychowicz H."/>
        </authorList>
    </citation>
    <scope>NUCLEOTIDE SEQUENCE [LARGE SCALE GENOMIC DNA]</scope>
    <source>
        <strain evidence="7 8">DSM 21864</strain>
    </source>
</reference>
<protein>
    <recommendedName>
        <fullName evidence="6">Ribosomal processing cysteine protease Prp</fullName>
    </recommendedName>
</protein>
<dbReference type="GO" id="GO:0008234">
    <property type="term" value="F:cysteine-type peptidase activity"/>
    <property type="evidence" value="ECO:0007669"/>
    <property type="project" value="UniProtKB-KW"/>
</dbReference>
<dbReference type="PANTHER" id="PTHR39178">
    <property type="entry name" value="HYPOTHETICAL RIBOSOME-ASSOCIATED PROTEIN"/>
    <property type="match status" value="1"/>
</dbReference>
<accession>A0A1M6BFW4</accession>
<dbReference type="AlphaFoldDB" id="A0A1M6BFW4"/>
<dbReference type="RefSeq" id="WP_073003855.1">
    <property type="nucleotide sequence ID" value="NZ_FQZO01000001.1"/>
</dbReference>
<organism evidence="7 8">
    <name type="scientific">Clostridium amylolyticum</name>
    <dbReference type="NCBI Taxonomy" id="1121298"/>
    <lineage>
        <taxon>Bacteria</taxon>
        <taxon>Bacillati</taxon>
        <taxon>Bacillota</taxon>
        <taxon>Clostridia</taxon>
        <taxon>Eubacteriales</taxon>
        <taxon>Clostridiaceae</taxon>
        <taxon>Clostridium</taxon>
    </lineage>
</organism>
<evidence type="ECO:0000256" key="3">
    <source>
        <dbReference type="ARBA" id="ARBA00022801"/>
    </source>
</evidence>
<evidence type="ECO:0000256" key="6">
    <source>
        <dbReference type="ARBA" id="ARBA00044538"/>
    </source>
</evidence>
<evidence type="ECO:0000256" key="5">
    <source>
        <dbReference type="ARBA" id="ARBA00044503"/>
    </source>
</evidence>
<evidence type="ECO:0000313" key="7">
    <source>
        <dbReference type="EMBL" id="SHI47611.1"/>
    </source>
</evidence>
<dbReference type="InterPro" id="IPR007422">
    <property type="entry name" value="Peptidase_Prp"/>
</dbReference>
<dbReference type="InterPro" id="IPR036764">
    <property type="entry name" value="Peptidase_Prp_sf"/>
</dbReference>
<dbReference type="GO" id="GO:0006508">
    <property type="term" value="P:proteolysis"/>
    <property type="evidence" value="ECO:0007669"/>
    <property type="project" value="UniProtKB-KW"/>
</dbReference>
<dbReference type="Pfam" id="PF04327">
    <property type="entry name" value="Peptidase_Prp"/>
    <property type="match status" value="1"/>
</dbReference>
<dbReference type="Proteomes" id="UP000184080">
    <property type="component" value="Unassembled WGS sequence"/>
</dbReference>
<dbReference type="EMBL" id="FQZO01000001">
    <property type="protein sequence ID" value="SHI47611.1"/>
    <property type="molecule type" value="Genomic_DNA"/>
</dbReference>
<evidence type="ECO:0000256" key="1">
    <source>
        <dbReference type="ARBA" id="ARBA00022517"/>
    </source>
</evidence>
<dbReference type="STRING" id="1121298.SAMN05444401_0754"/>
<sequence length="108" mass="12076">MTEIKFKRKSGQIVSFSMDGHSGYASSGEDIVCAALSVLSQSMVIGIEEVLKINLKYEIEDGFLTLSIEDNTEDEINKCQVLLQTMLKSIESMIISYGEYINLEIEEV</sequence>
<evidence type="ECO:0000256" key="2">
    <source>
        <dbReference type="ARBA" id="ARBA00022670"/>
    </source>
</evidence>
<dbReference type="Gene3D" id="3.30.70.1490">
    <property type="entry name" value="Cysteine protease Prp"/>
    <property type="match status" value="1"/>
</dbReference>
<evidence type="ECO:0000256" key="4">
    <source>
        <dbReference type="ARBA" id="ARBA00022807"/>
    </source>
</evidence>
<keyword evidence="4" id="KW-0788">Thiol protease</keyword>
<keyword evidence="8" id="KW-1185">Reference proteome</keyword>
<name>A0A1M6BFW4_9CLOT</name>
<dbReference type="OrthoDB" id="48998at2"/>
<dbReference type="CDD" id="cd16332">
    <property type="entry name" value="Prp-like"/>
    <property type="match status" value="1"/>
</dbReference>